<dbReference type="Gene3D" id="1.10.840.10">
    <property type="entry name" value="Ras guanine-nucleotide exchange factors catalytic domain"/>
    <property type="match status" value="1"/>
</dbReference>
<evidence type="ECO:0000259" key="3">
    <source>
        <dbReference type="PROSITE" id="PS50009"/>
    </source>
</evidence>
<evidence type="ECO:0000259" key="4">
    <source>
        <dbReference type="PROSITE" id="PS50200"/>
    </source>
</evidence>
<name>T1FWN9_HELRO</name>
<dbReference type="AlphaFoldDB" id="T1FWN9"/>
<keyword evidence="1 2" id="KW-0344">Guanine-nucleotide releasing factor</keyword>
<reference evidence="7" key="1">
    <citation type="submission" date="2012-12" db="EMBL/GenBank/DDBJ databases">
        <authorList>
            <person name="Hellsten U."/>
            <person name="Grimwood J."/>
            <person name="Chapman J.A."/>
            <person name="Shapiro H."/>
            <person name="Aerts A."/>
            <person name="Otillar R.P."/>
            <person name="Terry A.Y."/>
            <person name="Boore J.L."/>
            <person name="Simakov O."/>
            <person name="Marletaz F."/>
            <person name="Cho S.-J."/>
            <person name="Edsinger-Gonzales E."/>
            <person name="Havlak P."/>
            <person name="Kuo D.-H."/>
            <person name="Larsson T."/>
            <person name="Lv J."/>
            <person name="Arendt D."/>
            <person name="Savage R."/>
            <person name="Osoegawa K."/>
            <person name="de Jong P."/>
            <person name="Lindberg D.R."/>
            <person name="Seaver E.C."/>
            <person name="Weisblat D.A."/>
            <person name="Putnam N.H."/>
            <person name="Grigoriev I.V."/>
            <person name="Rokhsar D.S."/>
        </authorList>
    </citation>
    <scope>NUCLEOTIDE SEQUENCE</scope>
</reference>
<dbReference type="EMBL" id="AMQM01009057">
    <property type="status" value="NOT_ANNOTATED_CDS"/>
    <property type="molecule type" value="Genomic_DNA"/>
</dbReference>
<accession>T1FWN9</accession>
<dbReference type="PROSITE" id="PS50200">
    <property type="entry name" value="RA"/>
    <property type="match status" value="1"/>
</dbReference>
<dbReference type="SUPFAM" id="SSF54236">
    <property type="entry name" value="Ubiquitin-like"/>
    <property type="match status" value="1"/>
</dbReference>
<dbReference type="SUPFAM" id="SSF48366">
    <property type="entry name" value="Ras GEF"/>
    <property type="match status" value="1"/>
</dbReference>
<evidence type="ECO:0008006" key="8">
    <source>
        <dbReference type="Google" id="ProtNLM"/>
    </source>
</evidence>
<feature type="domain" description="Ras-associating" evidence="4">
    <location>
        <begin position="705"/>
        <end position="776"/>
    </location>
</feature>
<reference evidence="5 7" key="2">
    <citation type="journal article" date="2013" name="Nature">
        <title>Insights into bilaterian evolution from three spiralian genomes.</title>
        <authorList>
            <person name="Simakov O."/>
            <person name="Marletaz F."/>
            <person name="Cho S.J."/>
            <person name="Edsinger-Gonzales E."/>
            <person name="Havlak P."/>
            <person name="Hellsten U."/>
            <person name="Kuo D.H."/>
            <person name="Larsson T."/>
            <person name="Lv J."/>
            <person name="Arendt D."/>
            <person name="Savage R."/>
            <person name="Osoegawa K."/>
            <person name="de Jong P."/>
            <person name="Grimwood J."/>
            <person name="Chapman J.A."/>
            <person name="Shapiro H."/>
            <person name="Aerts A."/>
            <person name="Otillar R.P."/>
            <person name="Terry A.Y."/>
            <person name="Boore J.L."/>
            <person name="Grigoriev I.V."/>
            <person name="Lindberg D.R."/>
            <person name="Seaver E.C."/>
            <person name="Weisblat D.A."/>
            <person name="Putnam N.H."/>
            <person name="Rokhsar D.S."/>
        </authorList>
    </citation>
    <scope>NUCLEOTIDE SEQUENCE</scope>
</reference>
<gene>
    <name evidence="6" type="primary">20213234</name>
    <name evidence="5" type="ORF">HELRODRAFT_195027</name>
</gene>
<keyword evidence="7" id="KW-1185">Reference proteome</keyword>
<dbReference type="KEGG" id="hro:HELRODRAFT_195027"/>
<dbReference type="STRING" id="6412.T1FWN9"/>
<dbReference type="EMBL" id="KB095918">
    <property type="protein sequence ID" value="ESO09754.1"/>
    <property type="molecule type" value="Genomic_DNA"/>
</dbReference>
<dbReference type="PANTHER" id="PTHR23113:SF312">
    <property type="entry name" value="RAL GUANINE NUCLEOTIDE DISSOCIATION STIMULATOR-LIKE, ISOFORM E"/>
    <property type="match status" value="1"/>
</dbReference>
<dbReference type="InterPro" id="IPR001895">
    <property type="entry name" value="RASGEF_cat_dom"/>
</dbReference>
<feature type="domain" description="Ras-GEF" evidence="3">
    <location>
        <begin position="222"/>
        <end position="555"/>
    </location>
</feature>
<dbReference type="SMART" id="SM00147">
    <property type="entry name" value="RasGEF"/>
    <property type="match status" value="1"/>
</dbReference>
<dbReference type="GeneID" id="20213234"/>
<dbReference type="HOGENOM" id="CLU_010252_0_1_1"/>
<dbReference type="OrthoDB" id="26687at2759"/>
<organism evidence="6 7">
    <name type="scientific">Helobdella robusta</name>
    <name type="common">Californian leech</name>
    <dbReference type="NCBI Taxonomy" id="6412"/>
    <lineage>
        <taxon>Eukaryota</taxon>
        <taxon>Metazoa</taxon>
        <taxon>Spiralia</taxon>
        <taxon>Lophotrochozoa</taxon>
        <taxon>Annelida</taxon>
        <taxon>Clitellata</taxon>
        <taxon>Hirudinea</taxon>
        <taxon>Rhynchobdellida</taxon>
        <taxon>Glossiphoniidae</taxon>
        <taxon>Helobdella</taxon>
    </lineage>
</organism>
<evidence type="ECO:0000256" key="1">
    <source>
        <dbReference type="ARBA" id="ARBA00022658"/>
    </source>
</evidence>
<evidence type="ECO:0000256" key="2">
    <source>
        <dbReference type="PROSITE-ProRule" id="PRU00168"/>
    </source>
</evidence>
<protein>
    <recommendedName>
        <fullName evidence="8">Ras-GEF domain-containing protein</fullName>
    </recommendedName>
</protein>
<dbReference type="Pfam" id="PF00788">
    <property type="entry name" value="RA"/>
    <property type="match status" value="1"/>
</dbReference>
<dbReference type="PANTHER" id="PTHR23113">
    <property type="entry name" value="GUANINE NUCLEOTIDE EXCHANGE FACTOR"/>
    <property type="match status" value="1"/>
</dbReference>
<dbReference type="Gene3D" id="3.10.20.90">
    <property type="entry name" value="Phosphatidylinositol 3-kinase Catalytic Subunit, Chain A, domain 1"/>
    <property type="match status" value="1"/>
</dbReference>
<dbReference type="PROSITE" id="PS50009">
    <property type="entry name" value="RASGEF_CAT"/>
    <property type="match status" value="1"/>
</dbReference>
<dbReference type="OMA" id="NDQMHEK"/>
<evidence type="ECO:0000313" key="7">
    <source>
        <dbReference type="Proteomes" id="UP000015101"/>
    </source>
</evidence>
<dbReference type="InterPro" id="IPR036964">
    <property type="entry name" value="RASGEF_cat_dom_sf"/>
</dbReference>
<dbReference type="eggNOG" id="KOG3629">
    <property type="taxonomic scope" value="Eukaryota"/>
</dbReference>
<dbReference type="Gene3D" id="1.20.870.10">
    <property type="entry name" value="Son of sevenless (SoS) protein Chain: S domain 1"/>
    <property type="match status" value="1"/>
</dbReference>
<evidence type="ECO:0000313" key="6">
    <source>
        <dbReference type="EnsemblMetazoa" id="HelroP195027"/>
    </source>
</evidence>
<dbReference type="Pfam" id="PF00617">
    <property type="entry name" value="RasGEF"/>
    <property type="match status" value="1"/>
</dbReference>
<dbReference type="FunCoup" id="T1FWN9">
    <property type="interactions" value="271"/>
</dbReference>
<dbReference type="InterPro" id="IPR008937">
    <property type="entry name" value="Ras-like_GEF"/>
</dbReference>
<dbReference type="GO" id="GO:0005886">
    <property type="term" value="C:plasma membrane"/>
    <property type="evidence" value="ECO:0000318"/>
    <property type="project" value="GO_Central"/>
</dbReference>
<proteinExistence type="predicted"/>
<evidence type="ECO:0000313" key="5">
    <source>
        <dbReference type="EMBL" id="ESO09754.1"/>
    </source>
</evidence>
<sequence length="821" mass="93551">MIMLRWFTDLITSRACMQWRLLKCLFELNLQFLKEEVTEDAIFCVNLKKVHFSDNSTDLNNEDEKKARLQWRLEEQRILKWGTLPKIVECMCQASGEINILFVDILLATYLKVTSEITGNKLYGEKLDRSLEKILLLWLDRYFDDFFEPPTFNSLSQLNSFVQSHFSDSQLARETKERMHICLMSESVEDDLMYGSMLDVVEWVWKTHLPVFSPPFDIFSIPPSYLAQQLTFIDSKLFGNVQAHHCLGSIWSQRNDKKLSTSSRPYSVLATVEHFNAVSYRVISTILKWPYATVTNRTVILEKWIVVAHECKKLKNFSSLKAIIAALQSNSVFRLKKVWLALSKERMDTYNELASIFNEENNQALLREILNKEGAVRCTTDSEHQPLTGDHDFNITGNANWVGGSRGRRWRQKMMMMMTRMNADKKSNTTLQKLEDSTRELDADALREAWWQPSLHSTIPYLGTLLTDLMMLDAAFVDVDHETKMFNMDKKRKEYEVLAQIQMLQSSSSSSSQPPSSFGSSSFIQPDPCFLDWFYSIRTYDDNESYELSLEIEPSNNSGTKEKALKNHKRNVSLGYFTIRRRGSMDDGNHLKNASSACCTTSAAAATAAAATTAAAAAAAGCGVLDEDRKSIQSLKEMSVLSKALTQQFDTLSMISKCTSMNNLLANQKPSSLHSPPSKTFHDQSNCIPVKVELIYNQSHSSNFYKTILVSNVDHVSTVMRKILSKFHIEDVSPDEFALSQKLENNSEIYLPDRGNVYYAIKSSSDVRLIARLKNQKVIKDHKSKSNSRGSSVIANNRRLIQRTNKLSKLFSSMVSLIPSS</sequence>
<dbReference type="InParanoid" id="T1FWN9"/>
<reference evidence="6" key="3">
    <citation type="submission" date="2015-06" db="UniProtKB">
        <authorList>
            <consortium name="EnsemblMetazoa"/>
        </authorList>
    </citation>
    <scope>IDENTIFICATION</scope>
</reference>
<dbReference type="GO" id="GO:0005085">
    <property type="term" value="F:guanyl-nucleotide exchange factor activity"/>
    <property type="evidence" value="ECO:0000318"/>
    <property type="project" value="GO_Central"/>
</dbReference>
<dbReference type="InterPro" id="IPR023578">
    <property type="entry name" value="Ras_GEF_dom_sf"/>
</dbReference>
<dbReference type="CDD" id="cd00153">
    <property type="entry name" value="RA_RalGDS_like"/>
    <property type="match status" value="1"/>
</dbReference>
<dbReference type="InterPro" id="IPR029071">
    <property type="entry name" value="Ubiquitin-like_domsf"/>
</dbReference>
<dbReference type="RefSeq" id="XP_009012156.1">
    <property type="nucleotide sequence ID" value="XM_009013908.1"/>
</dbReference>
<dbReference type="GO" id="GO:0007265">
    <property type="term" value="P:Ras protein signal transduction"/>
    <property type="evidence" value="ECO:0000318"/>
    <property type="project" value="GO_Central"/>
</dbReference>
<dbReference type="EnsemblMetazoa" id="HelroT195027">
    <property type="protein sequence ID" value="HelroP195027"/>
    <property type="gene ID" value="HelroG195027"/>
</dbReference>
<dbReference type="Proteomes" id="UP000015101">
    <property type="component" value="Unassembled WGS sequence"/>
</dbReference>
<dbReference type="InterPro" id="IPR000159">
    <property type="entry name" value="RA_dom"/>
</dbReference>
<dbReference type="CTD" id="20213234"/>